<sequence>GAAQRRVGDGARRRRGLAGPHLRPPEGAQHPPSGAGAGRRPFAADPAVRGRQRDARGDAHHGGGGRRPALRHMARRAEGRAAHAEQRRRQLHQHALGRRRAPHAAADDRDHARRVRRVQPVPGADGPSDAGRAGSDGHAGAARRPAGGRGAHGGGNAPPRLQHLPPDRDLDRPARPRRQDLREV</sequence>
<evidence type="ECO:0000313" key="2">
    <source>
        <dbReference type="EMBL" id="CAA9272809.1"/>
    </source>
</evidence>
<feature type="compositionally biased region" description="Gly residues" evidence="1">
    <location>
        <begin position="147"/>
        <end position="156"/>
    </location>
</feature>
<feature type="compositionally biased region" description="Basic and acidic residues" evidence="1">
    <location>
        <begin position="51"/>
        <end position="61"/>
    </location>
</feature>
<evidence type="ECO:0000256" key="1">
    <source>
        <dbReference type="SAM" id="MobiDB-lite"/>
    </source>
</evidence>
<reference evidence="2" key="1">
    <citation type="submission" date="2020-02" db="EMBL/GenBank/DDBJ databases">
        <authorList>
            <person name="Meier V. D."/>
        </authorList>
    </citation>
    <scope>NUCLEOTIDE SEQUENCE</scope>
    <source>
        <strain evidence="2">AVDCRST_MAG04</strain>
    </source>
</reference>
<gene>
    <name evidence="2" type="ORF">AVDCRST_MAG04-3198</name>
</gene>
<dbReference type="AlphaFoldDB" id="A0A6J4J7G2"/>
<organism evidence="2">
    <name type="scientific">uncultured Acetobacteraceae bacterium</name>
    <dbReference type="NCBI Taxonomy" id="169975"/>
    <lineage>
        <taxon>Bacteria</taxon>
        <taxon>Pseudomonadati</taxon>
        <taxon>Pseudomonadota</taxon>
        <taxon>Alphaproteobacteria</taxon>
        <taxon>Acetobacterales</taxon>
        <taxon>Acetobacteraceae</taxon>
        <taxon>environmental samples</taxon>
    </lineage>
</organism>
<keyword evidence="2" id="KW-0670">Pyruvate</keyword>
<proteinExistence type="predicted"/>
<dbReference type="GO" id="GO:0050545">
    <property type="term" value="F:sulfopyruvate decarboxylase activity"/>
    <property type="evidence" value="ECO:0007669"/>
    <property type="project" value="UniProtKB-EC"/>
</dbReference>
<feature type="non-terminal residue" evidence="2">
    <location>
        <position position="184"/>
    </location>
</feature>
<feature type="non-terminal residue" evidence="2">
    <location>
        <position position="1"/>
    </location>
</feature>
<dbReference type="EMBL" id="CADCTL010000232">
    <property type="protein sequence ID" value="CAA9272809.1"/>
    <property type="molecule type" value="Genomic_DNA"/>
</dbReference>
<name>A0A6J4J7G2_9PROT</name>
<feature type="compositionally biased region" description="Basic residues" evidence="1">
    <location>
        <begin position="89"/>
        <end position="102"/>
    </location>
</feature>
<protein>
    <submittedName>
        <fullName evidence="2">Sulfopyruvate decarboxylase - alpha subunit</fullName>
        <ecNumber evidence="2">4.1.1.79</ecNumber>
    </submittedName>
</protein>
<dbReference type="EC" id="4.1.1.79" evidence="2"/>
<keyword evidence="2" id="KW-0456">Lyase</keyword>
<accession>A0A6J4J7G2</accession>
<feature type="compositionally biased region" description="Basic and acidic residues" evidence="1">
    <location>
        <begin position="165"/>
        <end position="184"/>
    </location>
</feature>
<feature type="region of interest" description="Disordered" evidence="1">
    <location>
        <begin position="1"/>
        <end position="184"/>
    </location>
</feature>
<feature type="compositionally biased region" description="Basic and acidic residues" evidence="1">
    <location>
        <begin position="75"/>
        <end position="88"/>
    </location>
</feature>
<feature type="compositionally biased region" description="Basic and acidic residues" evidence="1">
    <location>
        <begin position="1"/>
        <end position="11"/>
    </location>
</feature>